<accession>A0AAW2YAI6</accession>
<protein>
    <recommendedName>
        <fullName evidence="1">Tf2-1-like SH3-like domain-containing protein</fullName>
    </recommendedName>
</protein>
<dbReference type="AlphaFoldDB" id="A0AAW2YAI6"/>
<dbReference type="PANTHER" id="PTHR46148">
    <property type="entry name" value="CHROMO DOMAIN-CONTAINING PROTEIN"/>
    <property type="match status" value="1"/>
</dbReference>
<reference evidence="2" key="2">
    <citation type="journal article" date="2024" name="Plant">
        <title>Genomic evolution and insights into agronomic trait innovations of Sesamum species.</title>
        <authorList>
            <person name="Miao H."/>
            <person name="Wang L."/>
            <person name="Qu L."/>
            <person name="Liu H."/>
            <person name="Sun Y."/>
            <person name="Le M."/>
            <person name="Wang Q."/>
            <person name="Wei S."/>
            <person name="Zheng Y."/>
            <person name="Lin W."/>
            <person name="Duan Y."/>
            <person name="Cao H."/>
            <person name="Xiong S."/>
            <person name="Wang X."/>
            <person name="Wei L."/>
            <person name="Li C."/>
            <person name="Ma Q."/>
            <person name="Ju M."/>
            <person name="Zhao R."/>
            <person name="Li G."/>
            <person name="Mu C."/>
            <person name="Tian Q."/>
            <person name="Mei H."/>
            <person name="Zhang T."/>
            <person name="Gao T."/>
            <person name="Zhang H."/>
        </authorList>
    </citation>
    <scope>NUCLEOTIDE SEQUENCE</scope>
    <source>
        <strain evidence="2">KEN1</strain>
    </source>
</reference>
<comment type="caution">
    <text evidence="2">The sequence shown here is derived from an EMBL/GenBank/DDBJ whole genome shotgun (WGS) entry which is preliminary data.</text>
</comment>
<evidence type="ECO:0000259" key="1">
    <source>
        <dbReference type="Pfam" id="PF24626"/>
    </source>
</evidence>
<dbReference type="InterPro" id="IPR056924">
    <property type="entry name" value="SH3_Tf2-1"/>
</dbReference>
<gene>
    <name evidence="2" type="ORF">Slati_0152700</name>
</gene>
<dbReference type="Pfam" id="PF24626">
    <property type="entry name" value="SH3_Tf2-1"/>
    <property type="match status" value="1"/>
</dbReference>
<reference evidence="2" key="1">
    <citation type="submission" date="2020-06" db="EMBL/GenBank/DDBJ databases">
        <authorList>
            <person name="Li T."/>
            <person name="Hu X."/>
            <person name="Zhang T."/>
            <person name="Song X."/>
            <person name="Zhang H."/>
            <person name="Dai N."/>
            <person name="Sheng W."/>
            <person name="Hou X."/>
            <person name="Wei L."/>
        </authorList>
    </citation>
    <scope>NUCLEOTIDE SEQUENCE</scope>
    <source>
        <strain evidence="2">KEN1</strain>
        <tissue evidence="2">Leaf</tissue>
    </source>
</reference>
<name>A0AAW2YAI6_9LAMI</name>
<proteinExistence type="predicted"/>
<evidence type="ECO:0000313" key="2">
    <source>
        <dbReference type="EMBL" id="KAL0462651.1"/>
    </source>
</evidence>
<organism evidence="2">
    <name type="scientific">Sesamum latifolium</name>
    <dbReference type="NCBI Taxonomy" id="2727402"/>
    <lineage>
        <taxon>Eukaryota</taxon>
        <taxon>Viridiplantae</taxon>
        <taxon>Streptophyta</taxon>
        <taxon>Embryophyta</taxon>
        <taxon>Tracheophyta</taxon>
        <taxon>Spermatophyta</taxon>
        <taxon>Magnoliopsida</taxon>
        <taxon>eudicotyledons</taxon>
        <taxon>Gunneridae</taxon>
        <taxon>Pentapetalae</taxon>
        <taxon>asterids</taxon>
        <taxon>lamiids</taxon>
        <taxon>Lamiales</taxon>
        <taxon>Pedaliaceae</taxon>
        <taxon>Sesamum</taxon>
    </lineage>
</organism>
<dbReference type="EMBL" id="JACGWN010000001">
    <property type="protein sequence ID" value="KAL0462651.1"/>
    <property type="molecule type" value="Genomic_DNA"/>
</dbReference>
<dbReference type="PANTHER" id="PTHR46148:SF44">
    <property type="entry name" value="GAG-POL POLYPROTEIN"/>
    <property type="match status" value="1"/>
</dbReference>
<feature type="domain" description="Tf2-1-like SH3-like" evidence="1">
    <location>
        <begin position="6"/>
        <end position="71"/>
    </location>
</feature>
<sequence>MEYEVGEKVFLKVSPWWGTLRFDKQEKLSPGYIGLYEILEQVRSLAYRLALPVELSLVHDVFHISMLRRYRSDPSHILRELEIEISKGLTYIEEPIEILDWSIKKLRNKEILMVKVKWSHHSSREAT</sequence>